<keyword evidence="3 6" id="KW-1133">Transmembrane helix</keyword>
<evidence type="ECO:0000256" key="4">
    <source>
        <dbReference type="ARBA" id="ARBA00023136"/>
    </source>
</evidence>
<dbReference type="GeneID" id="25315931"/>
<dbReference type="Pfam" id="PF07690">
    <property type="entry name" value="MFS_1"/>
    <property type="match status" value="1"/>
</dbReference>
<evidence type="ECO:0000256" key="6">
    <source>
        <dbReference type="SAM" id="Phobius"/>
    </source>
</evidence>
<feature type="region of interest" description="Disordered" evidence="5">
    <location>
        <begin position="1"/>
        <end position="58"/>
    </location>
</feature>
<organism evidence="7 8">
    <name type="scientific">Rasamsonia emersonii (strain ATCC 16479 / CBS 393.64 / IMI 116815)</name>
    <dbReference type="NCBI Taxonomy" id="1408163"/>
    <lineage>
        <taxon>Eukaryota</taxon>
        <taxon>Fungi</taxon>
        <taxon>Dikarya</taxon>
        <taxon>Ascomycota</taxon>
        <taxon>Pezizomycotina</taxon>
        <taxon>Eurotiomycetes</taxon>
        <taxon>Eurotiomycetidae</taxon>
        <taxon>Eurotiales</taxon>
        <taxon>Trichocomaceae</taxon>
        <taxon>Rasamsonia</taxon>
    </lineage>
</organism>
<keyword evidence="8" id="KW-1185">Reference proteome</keyword>
<dbReference type="AlphaFoldDB" id="A0A0F4YX00"/>
<evidence type="ECO:0000256" key="2">
    <source>
        <dbReference type="ARBA" id="ARBA00022692"/>
    </source>
</evidence>
<dbReference type="Gene3D" id="1.20.1250.20">
    <property type="entry name" value="MFS general substrate transporter like domains"/>
    <property type="match status" value="1"/>
</dbReference>
<feature type="transmembrane region" description="Helical" evidence="6">
    <location>
        <begin position="254"/>
        <end position="275"/>
    </location>
</feature>
<feature type="transmembrane region" description="Helical" evidence="6">
    <location>
        <begin position="427"/>
        <end position="447"/>
    </location>
</feature>
<evidence type="ECO:0000256" key="3">
    <source>
        <dbReference type="ARBA" id="ARBA00022989"/>
    </source>
</evidence>
<evidence type="ECO:0000256" key="5">
    <source>
        <dbReference type="SAM" id="MobiDB-lite"/>
    </source>
</evidence>
<comment type="subcellular location">
    <subcellularLocation>
        <location evidence="1">Membrane</location>
        <topology evidence="1">Multi-pass membrane protein</topology>
    </subcellularLocation>
</comment>
<dbReference type="PANTHER" id="PTHR23502:SF7">
    <property type="entry name" value="DRUG_PROTON ANTIPORTER YHK8-RELATED"/>
    <property type="match status" value="1"/>
</dbReference>
<evidence type="ECO:0000313" key="7">
    <source>
        <dbReference type="EMBL" id="KKA22376.1"/>
    </source>
</evidence>
<dbReference type="SUPFAM" id="SSF103473">
    <property type="entry name" value="MFS general substrate transporter"/>
    <property type="match status" value="1"/>
</dbReference>
<reference evidence="7 8" key="1">
    <citation type="submission" date="2015-04" db="EMBL/GenBank/DDBJ databases">
        <authorList>
            <person name="Heijne W.H."/>
            <person name="Fedorova N.D."/>
            <person name="Nierman W.C."/>
            <person name="Vollebregt A.W."/>
            <person name="Zhao Z."/>
            <person name="Wu L."/>
            <person name="Kumar M."/>
            <person name="Stam H."/>
            <person name="van den Berg M.A."/>
            <person name="Pel H.J."/>
        </authorList>
    </citation>
    <scope>NUCLEOTIDE SEQUENCE [LARGE SCALE GENOMIC DNA]</scope>
    <source>
        <strain evidence="7 8">CBS 393.64</strain>
    </source>
</reference>
<feature type="transmembrane region" description="Helical" evidence="6">
    <location>
        <begin position="317"/>
        <end position="338"/>
    </location>
</feature>
<feature type="transmembrane region" description="Helical" evidence="6">
    <location>
        <begin position="228"/>
        <end position="247"/>
    </location>
</feature>
<gene>
    <name evidence="7" type="ORF">T310_3582</name>
</gene>
<comment type="caution">
    <text evidence="7">The sequence shown here is derived from an EMBL/GenBank/DDBJ whole genome shotgun (WGS) entry which is preliminary data.</text>
</comment>
<accession>A0A0F4YX00</accession>
<dbReference type="GO" id="GO:0022857">
    <property type="term" value="F:transmembrane transporter activity"/>
    <property type="evidence" value="ECO:0007669"/>
    <property type="project" value="InterPro"/>
</dbReference>
<dbReference type="CDD" id="cd17323">
    <property type="entry name" value="MFS_Tpo1_MDR_like"/>
    <property type="match status" value="1"/>
</dbReference>
<dbReference type="GO" id="GO:0005886">
    <property type="term" value="C:plasma membrane"/>
    <property type="evidence" value="ECO:0007669"/>
    <property type="project" value="TreeGrafter"/>
</dbReference>
<dbReference type="RefSeq" id="XP_013328988.1">
    <property type="nucleotide sequence ID" value="XM_013473534.1"/>
</dbReference>
<feature type="compositionally biased region" description="Basic and acidic residues" evidence="5">
    <location>
        <begin position="16"/>
        <end position="32"/>
    </location>
</feature>
<sequence length="602" mass="66611">MADSHAETASNATPEIVEKPDAESRDENDKTTYEPIAAETRNHHLTVQKTDSHGSRPLDRCWSLNDGYSIGAADEEVDNNGVSQEQAQTDGAAGSESELLVGWEENDPMNPRNLSLLRRWLIVIIISVRLNLRVSAVSTLACESRADRASRTCTSSMYVMTYAQLMEEFHCSREVATLGLTTYIFGLGMWTCRPADITDADARFRRRSIVPGSSVGDTDDSQFYGRRIIYIVSFTFFVIWLIPCAVAQNIQTMIVVRFFSGLAGSAFLSVAGGTVGDLFARNELAAPMMIYTASPFVGPELGPLVGGFINEFSTWRWTFYVLLIWSGAMLVAITVFVPETYHPVLLKRKAIKLRAETGDQRYIAPMEKTKKSILQTIIQSIYRPMLLLTLEPMCLNLCIFSAILLGILYLFFGAFQTVFSGVYGFSLWQVGCSFLGIFVGMMFAILSDPLWRKNYARLERNHTAAAGEKAEFMPEWRLPPAIGGGPFVTVGLFIFAWTTYPNVHWIAPIIGSALFGTGQCSGSQQLCSIELCGDLSSVWNIHVPTPGQPVGDDSFGIFDLGHASFPIHILPLRQADPQEESIRDVDDLGLTRLDESSQSLSI</sequence>
<dbReference type="EMBL" id="LASV01000143">
    <property type="protein sequence ID" value="KKA22376.1"/>
    <property type="molecule type" value="Genomic_DNA"/>
</dbReference>
<evidence type="ECO:0000256" key="1">
    <source>
        <dbReference type="ARBA" id="ARBA00004141"/>
    </source>
</evidence>
<protein>
    <submittedName>
        <fullName evidence="7">Synaptic vesicle transporter SVOP-like transporter</fullName>
    </submittedName>
</protein>
<proteinExistence type="predicted"/>
<dbReference type="Proteomes" id="UP000053958">
    <property type="component" value="Unassembled WGS sequence"/>
</dbReference>
<feature type="transmembrane region" description="Helical" evidence="6">
    <location>
        <begin position="393"/>
        <end position="415"/>
    </location>
</feature>
<evidence type="ECO:0000313" key="8">
    <source>
        <dbReference type="Proteomes" id="UP000053958"/>
    </source>
</evidence>
<dbReference type="PANTHER" id="PTHR23502">
    <property type="entry name" value="MAJOR FACILITATOR SUPERFAMILY"/>
    <property type="match status" value="1"/>
</dbReference>
<dbReference type="OrthoDB" id="3561359at2759"/>
<name>A0A0F4YX00_RASE3</name>
<dbReference type="InterPro" id="IPR036259">
    <property type="entry name" value="MFS_trans_sf"/>
</dbReference>
<dbReference type="STRING" id="1408163.A0A0F4YX00"/>
<dbReference type="InterPro" id="IPR011701">
    <property type="entry name" value="MFS"/>
</dbReference>
<keyword evidence="2 6" id="KW-0812">Transmembrane</keyword>
<keyword evidence="4 6" id="KW-0472">Membrane</keyword>